<keyword evidence="5" id="KW-1185">Reference proteome</keyword>
<name>A0ABX1RMB0_9PSEU</name>
<dbReference type="EMBL" id="JAAXKY010000114">
    <property type="protein sequence ID" value="NMH80774.1"/>
    <property type="molecule type" value="Genomic_DNA"/>
</dbReference>
<accession>A0ABX1RMB0</accession>
<comment type="function">
    <text evidence="2">Antitoxin component of a type II toxin-antitoxin (TA) system.</text>
</comment>
<comment type="caution">
    <text evidence="4">The sequence shown here is derived from an EMBL/GenBank/DDBJ whole genome shotgun (WGS) entry which is preliminary data.</text>
</comment>
<dbReference type="InterPro" id="IPR036165">
    <property type="entry name" value="YefM-like_sf"/>
</dbReference>
<protein>
    <recommendedName>
        <fullName evidence="2">Antitoxin</fullName>
    </recommendedName>
</protein>
<proteinExistence type="inferred from homology"/>
<evidence type="ECO:0000313" key="5">
    <source>
        <dbReference type="Proteomes" id="UP001296706"/>
    </source>
</evidence>
<organism evidence="4 5">
    <name type="scientific">Pseudonocardia xinjiangensis</name>
    <dbReference type="NCBI Taxonomy" id="75289"/>
    <lineage>
        <taxon>Bacteria</taxon>
        <taxon>Bacillati</taxon>
        <taxon>Actinomycetota</taxon>
        <taxon>Actinomycetes</taxon>
        <taxon>Pseudonocardiales</taxon>
        <taxon>Pseudonocardiaceae</taxon>
        <taxon>Pseudonocardia</taxon>
    </lineage>
</organism>
<dbReference type="SUPFAM" id="SSF143120">
    <property type="entry name" value="YefM-like"/>
    <property type="match status" value="1"/>
</dbReference>
<evidence type="ECO:0000256" key="2">
    <source>
        <dbReference type="RuleBase" id="RU362080"/>
    </source>
</evidence>
<evidence type="ECO:0000313" key="4">
    <source>
        <dbReference type="EMBL" id="NMH80774.1"/>
    </source>
</evidence>
<dbReference type="Gene3D" id="3.40.1620.10">
    <property type="entry name" value="YefM-like domain"/>
    <property type="match status" value="1"/>
</dbReference>
<dbReference type="InterPro" id="IPR006442">
    <property type="entry name" value="Antitoxin_Phd/YefM"/>
</dbReference>
<evidence type="ECO:0000256" key="1">
    <source>
        <dbReference type="ARBA" id="ARBA00009981"/>
    </source>
</evidence>
<evidence type="ECO:0000256" key="3">
    <source>
        <dbReference type="SAM" id="MobiDB-lite"/>
    </source>
</evidence>
<dbReference type="RefSeq" id="WP_169398824.1">
    <property type="nucleotide sequence ID" value="NZ_BAAAJH010000005.1"/>
</dbReference>
<feature type="region of interest" description="Disordered" evidence="3">
    <location>
        <begin position="58"/>
        <end position="82"/>
    </location>
</feature>
<comment type="similarity">
    <text evidence="1 2">Belongs to the phD/YefM antitoxin family.</text>
</comment>
<dbReference type="Proteomes" id="UP001296706">
    <property type="component" value="Unassembled WGS sequence"/>
</dbReference>
<sequence length="82" mass="9228">MDEVGLREMRQNASDLVRRAEAGEHLTITVSGRPAAVLGPVNPRTWRKWVDLEPLFAGPTDPNWADDRDHLDEAPVDPWSRA</sequence>
<reference evidence="4 5" key="1">
    <citation type="submission" date="2020-04" db="EMBL/GenBank/DDBJ databases">
        <authorList>
            <person name="Klaysubun C."/>
            <person name="Duangmal K."/>
            <person name="Lipun K."/>
        </authorList>
    </citation>
    <scope>NUCLEOTIDE SEQUENCE [LARGE SCALE GENOMIC DNA]</scope>
    <source>
        <strain evidence="4 5">JCM 11839</strain>
    </source>
</reference>
<dbReference type="Pfam" id="PF02604">
    <property type="entry name" value="PhdYeFM_antitox"/>
    <property type="match status" value="1"/>
</dbReference>
<dbReference type="NCBIfam" id="TIGR01552">
    <property type="entry name" value="phd_fam"/>
    <property type="match status" value="1"/>
</dbReference>
<gene>
    <name evidence="4" type="ORF">HF577_27255</name>
</gene>